<dbReference type="GO" id="GO:0000460">
    <property type="term" value="P:maturation of 5.8S rRNA"/>
    <property type="evidence" value="ECO:0007669"/>
    <property type="project" value="TreeGrafter"/>
</dbReference>
<reference evidence="2 3" key="1">
    <citation type="journal article" name="Sci. Rep.">
        <title>Genome-scale phylogenetic analyses confirm Olpidium as the closest living zoosporic fungus to the non-flagellated, terrestrial fungi.</title>
        <authorList>
            <person name="Chang Y."/>
            <person name="Rochon D."/>
            <person name="Sekimoto S."/>
            <person name="Wang Y."/>
            <person name="Chovatia M."/>
            <person name="Sandor L."/>
            <person name="Salamov A."/>
            <person name="Grigoriev I.V."/>
            <person name="Stajich J.E."/>
            <person name="Spatafora J.W."/>
        </authorList>
    </citation>
    <scope>NUCLEOTIDE SEQUENCE [LARGE SCALE GENOMIC DNA]</scope>
    <source>
        <strain evidence="2">S191</strain>
    </source>
</reference>
<dbReference type="InterPro" id="IPR044281">
    <property type="entry name" value="IMP4/RPF1"/>
</dbReference>
<comment type="caution">
    <text evidence="2">The sequence shown here is derived from an EMBL/GenBank/DDBJ whole genome shotgun (WGS) entry which is preliminary data.</text>
</comment>
<dbReference type="AlphaFoldDB" id="A0A8H8DJH7"/>
<dbReference type="SUPFAM" id="SSF52954">
    <property type="entry name" value="Class II aaRS ABD-related"/>
    <property type="match status" value="1"/>
</dbReference>
<feature type="domain" description="Brix" evidence="1">
    <location>
        <begin position="1"/>
        <end position="87"/>
    </location>
</feature>
<sequence>ALTLIHLPDGPTAHFKLSGISLTKDIAAHGRYTGHLPELILNNFNTRLGHTVGRMIAALFPHVPEFQGRTVATFHNQRDFIFFRRSR</sequence>
<evidence type="ECO:0000313" key="3">
    <source>
        <dbReference type="Proteomes" id="UP000673691"/>
    </source>
</evidence>
<evidence type="ECO:0000313" key="2">
    <source>
        <dbReference type="EMBL" id="KAG5460839.1"/>
    </source>
</evidence>
<dbReference type="Proteomes" id="UP000673691">
    <property type="component" value="Unassembled WGS sequence"/>
</dbReference>
<dbReference type="EMBL" id="JAEFCI010004622">
    <property type="protein sequence ID" value="KAG5460839.1"/>
    <property type="molecule type" value="Genomic_DNA"/>
</dbReference>
<name>A0A8H8DJH7_9FUNG</name>
<dbReference type="GO" id="GO:0042134">
    <property type="term" value="F:rRNA primary transcript binding"/>
    <property type="evidence" value="ECO:0007669"/>
    <property type="project" value="InterPro"/>
</dbReference>
<dbReference type="GO" id="GO:0030687">
    <property type="term" value="C:preribosome, large subunit precursor"/>
    <property type="evidence" value="ECO:0007669"/>
    <property type="project" value="TreeGrafter"/>
</dbReference>
<dbReference type="PANTHER" id="PTHR22734:SF3">
    <property type="entry name" value="RIBOSOME PRODUCTION FACTOR 1"/>
    <property type="match status" value="1"/>
</dbReference>
<accession>A0A8H8DJH7</accession>
<dbReference type="GO" id="GO:0005730">
    <property type="term" value="C:nucleolus"/>
    <property type="evidence" value="ECO:0007669"/>
    <property type="project" value="TreeGrafter"/>
</dbReference>
<dbReference type="Pfam" id="PF04427">
    <property type="entry name" value="Brix"/>
    <property type="match status" value="1"/>
</dbReference>
<dbReference type="PANTHER" id="PTHR22734">
    <property type="entry name" value="U3 SMALL NUCLEOLAR RIBONUCLEOPROTEIN PROTEIN IMP4"/>
    <property type="match status" value="1"/>
</dbReference>
<dbReference type="GO" id="GO:0000470">
    <property type="term" value="P:maturation of LSU-rRNA"/>
    <property type="evidence" value="ECO:0007669"/>
    <property type="project" value="TreeGrafter"/>
</dbReference>
<dbReference type="InterPro" id="IPR007109">
    <property type="entry name" value="Brix"/>
</dbReference>
<organism evidence="2 3">
    <name type="scientific">Olpidium bornovanus</name>
    <dbReference type="NCBI Taxonomy" id="278681"/>
    <lineage>
        <taxon>Eukaryota</taxon>
        <taxon>Fungi</taxon>
        <taxon>Fungi incertae sedis</taxon>
        <taxon>Olpidiomycota</taxon>
        <taxon>Olpidiomycotina</taxon>
        <taxon>Olpidiomycetes</taxon>
        <taxon>Olpidiales</taxon>
        <taxon>Olpidiaceae</taxon>
        <taxon>Olpidium</taxon>
    </lineage>
</organism>
<keyword evidence="3" id="KW-1185">Reference proteome</keyword>
<dbReference type="PROSITE" id="PS50833">
    <property type="entry name" value="BRIX"/>
    <property type="match status" value="1"/>
</dbReference>
<protein>
    <submittedName>
        <fullName evidence="2">Anticodon-binding protein</fullName>
    </submittedName>
</protein>
<dbReference type="Gene3D" id="3.40.50.10480">
    <property type="entry name" value="Probable brix-domain ribosomal biogenesis protein"/>
    <property type="match status" value="1"/>
</dbReference>
<evidence type="ECO:0000259" key="1">
    <source>
        <dbReference type="PROSITE" id="PS50833"/>
    </source>
</evidence>
<proteinExistence type="predicted"/>
<dbReference type="OrthoDB" id="264354at2759"/>
<gene>
    <name evidence="2" type="ORF">BJ554DRAFT_7065</name>
</gene>
<feature type="non-terminal residue" evidence="2">
    <location>
        <position position="1"/>
    </location>
</feature>